<comment type="caution">
    <text evidence="11">The sequence shown here is derived from an EMBL/GenBank/DDBJ whole genome shotgun (WGS) entry which is preliminary data.</text>
</comment>
<dbReference type="EMBL" id="AZQP01000004">
    <property type="protein sequence ID" value="EYE89432.1"/>
    <property type="molecule type" value="Genomic_DNA"/>
</dbReference>
<feature type="compositionally biased region" description="Basic and acidic residues" evidence="8">
    <location>
        <begin position="76"/>
        <end position="94"/>
    </location>
</feature>
<organism evidence="11 12">
    <name type="scientific">Fervidicella metallireducens AeB</name>
    <dbReference type="NCBI Taxonomy" id="1403537"/>
    <lineage>
        <taxon>Bacteria</taxon>
        <taxon>Bacillati</taxon>
        <taxon>Bacillota</taxon>
        <taxon>Clostridia</taxon>
        <taxon>Eubacteriales</taxon>
        <taxon>Clostridiaceae</taxon>
        <taxon>Fervidicella</taxon>
    </lineage>
</organism>
<dbReference type="GO" id="GO:0016020">
    <property type="term" value="C:membrane"/>
    <property type="evidence" value="ECO:0007669"/>
    <property type="project" value="UniProtKB-SubCell"/>
</dbReference>
<evidence type="ECO:0000256" key="2">
    <source>
        <dbReference type="ARBA" id="ARBA00007886"/>
    </source>
</evidence>
<keyword evidence="7" id="KW-0449">Lipoprotein</keyword>
<keyword evidence="12" id="KW-1185">Reference proteome</keyword>
<dbReference type="Pfam" id="PF25198">
    <property type="entry name" value="Spore_GerAC_N"/>
    <property type="match status" value="1"/>
</dbReference>
<comment type="similarity">
    <text evidence="2">Belongs to the GerABKC lipoprotein family.</text>
</comment>
<evidence type="ECO:0000313" key="11">
    <source>
        <dbReference type="EMBL" id="EYE89432.1"/>
    </source>
</evidence>
<keyword evidence="5" id="KW-0472">Membrane</keyword>
<dbReference type="InterPro" id="IPR008844">
    <property type="entry name" value="Spore_GerAC-like"/>
</dbReference>
<keyword evidence="4" id="KW-0732">Signal</keyword>
<dbReference type="PANTHER" id="PTHR35789:SF1">
    <property type="entry name" value="SPORE GERMINATION PROTEIN B3"/>
    <property type="match status" value="1"/>
</dbReference>
<dbReference type="InterPro" id="IPR038501">
    <property type="entry name" value="Spore_GerAC_C_sf"/>
</dbReference>
<dbReference type="AlphaFoldDB" id="A0A017RXM4"/>
<proteinExistence type="inferred from homology"/>
<dbReference type="STRING" id="1403537.Q428_02195"/>
<dbReference type="RefSeq" id="WP_051514820.1">
    <property type="nucleotide sequence ID" value="NZ_AZQP01000004.1"/>
</dbReference>
<evidence type="ECO:0000256" key="1">
    <source>
        <dbReference type="ARBA" id="ARBA00004635"/>
    </source>
</evidence>
<evidence type="ECO:0008006" key="13">
    <source>
        <dbReference type="Google" id="ProtNLM"/>
    </source>
</evidence>
<gene>
    <name evidence="11" type="ORF">Q428_02195</name>
</gene>
<feature type="domain" description="Spore germination protein N-terminal" evidence="10">
    <location>
        <begin position="32"/>
        <end position="199"/>
    </location>
</feature>
<comment type="subcellular location">
    <subcellularLocation>
        <location evidence="1">Membrane</location>
        <topology evidence="1">Lipid-anchor</topology>
    </subcellularLocation>
</comment>
<evidence type="ECO:0000259" key="10">
    <source>
        <dbReference type="Pfam" id="PF25198"/>
    </source>
</evidence>
<feature type="region of interest" description="Disordered" evidence="8">
    <location>
        <begin position="73"/>
        <end position="94"/>
    </location>
</feature>
<evidence type="ECO:0000256" key="5">
    <source>
        <dbReference type="ARBA" id="ARBA00023136"/>
    </source>
</evidence>
<evidence type="ECO:0000256" key="4">
    <source>
        <dbReference type="ARBA" id="ARBA00022729"/>
    </source>
</evidence>
<accession>A0A017RXM4</accession>
<feature type="domain" description="Spore germination GerAC-like C-terminal" evidence="9">
    <location>
        <begin position="208"/>
        <end position="369"/>
    </location>
</feature>
<reference evidence="11 12" key="1">
    <citation type="journal article" date="2014" name="Genome Announc.">
        <title>Draft Genome Sequence of Fervidicella metallireducens Strain AeBT, an Iron-Reducing Thermoanaerobe from the Great Artesian Basin.</title>
        <authorList>
            <person name="Patel B.K."/>
        </authorList>
    </citation>
    <scope>NUCLEOTIDE SEQUENCE [LARGE SCALE GENOMIC DNA]</scope>
    <source>
        <strain evidence="11 12">AeB</strain>
    </source>
</reference>
<evidence type="ECO:0000256" key="3">
    <source>
        <dbReference type="ARBA" id="ARBA00022544"/>
    </source>
</evidence>
<dbReference type="InterPro" id="IPR057336">
    <property type="entry name" value="GerAC_N"/>
</dbReference>
<sequence>MEKNKKNKVMIICVLVAVLIVFFLEKSEEAPNVEELDIAVGIGYNITEKSDGIYYDIPFNVYYFQENGKTKSNIRQGRDKTTGQVKQERQRESPRSYSLGFEKVVLIEEKFAKYGIRGILDVSFNLPKFNNDAFVFVCRENTNEYFKEDIMGYTSTSDFLYGLIKNMQDNWFFGENYKYKDLILIVDSEGRNAVLPYIEKEKDEIAIKGMALFKGDKLKAVIDINDAKWMNILREKKSKGLLTLKKNSKEYINSYSSSQKKVKCIKNGEECKFIIDLDISGDIISNTMYKDLFSNTETLKNFEKLMASEIRGYLLDFVKKMQTDYRVDCLELGKIAAAKYGRGTGVDWNEVVCRSEIEINVRFKVNSVGRGEY</sequence>
<dbReference type="GO" id="GO:0009847">
    <property type="term" value="P:spore germination"/>
    <property type="evidence" value="ECO:0007669"/>
    <property type="project" value="InterPro"/>
</dbReference>
<keyword evidence="3" id="KW-0309">Germination</keyword>
<evidence type="ECO:0000256" key="8">
    <source>
        <dbReference type="SAM" id="MobiDB-lite"/>
    </source>
</evidence>
<dbReference type="InterPro" id="IPR046953">
    <property type="entry name" value="Spore_GerAC-like_C"/>
</dbReference>
<dbReference type="Gene3D" id="3.30.300.210">
    <property type="entry name" value="Nutrient germinant receptor protein C, domain 3"/>
    <property type="match status" value="1"/>
</dbReference>
<dbReference type="Pfam" id="PF05504">
    <property type="entry name" value="Spore_GerAC"/>
    <property type="match status" value="1"/>
</dbReference>
<keyword evidence="6" id="KW-0564">Palmitate</keyword>
<evidence type="ECO:0000313" key="12">
    <source>
        <dbReference type="Proteomes" id="UP000019681"/>
    </source>
</evidence>
<dbReference type="OrthoDB" id="1949745at2"/>
<evidence type="ECO:0000256" key="6">
    <source>
        <dbReference type="ARBA" id="ARBA00023139"/>
    </source>
</evidence>
<name>A0A017RXM4_9CLOT</name>
<protein>
    <recommendedName>
        <fullName evidence="13">Spore germination protein</fullName>
    </recommendedName>
</protein>
<evidence type="ECO:0000259" key="9">
    <source>
        <dbReference type="Pfam" id="PF05504"/>
    </source>
</evidence>
<evidence type="ECO:0000256" key="7">
    <source>
        <dbReference type="ARBA" id="ARBA00023288"/>
    </source>
</evidence>
<dbReference type="Proteomes" id="UP000019681">
    <property type="component" value="Unassembled WGS sequence"/>
</dbReference>
<dbReference type="PANTHER" id="PTHR35789">
    <property type="entry name" value="SPORE GERMINATION PROTEIN B3"/>
    <property type="match status" value="1"/>
</dbReference>